<name>A0ABU4GDE2_9BACL</name>
<organism evidence="2 3">
    <name type="scientific">Sporosarcina saromensis</name>
    <dbReference type="NCBI Taxonomy" id="359365"/>
    <lineage>
        <taxon>Bacteria</taxon>
        <taxon>Bacillati</taxon>
        <taxon>Bacillota</taxon>
        <taxon>Bacilli</taxon>
        <taxon>Bacillales</taxon>
        <taxon>Caryophanaceae</taxon>
        <taxon>Sporosarcina</taxon>
    </lineage>
</organism>
<dbReference type="RefSeq" id="WP_317946498.1">
    <property type="nucleotide sequence ID" value="NZ_JAUBDI010000026.1"/>
</dbReference>
<keyword evidence="1" id="KW-0812">Transmembrane</keyword>
<feature type="transmembrane region" description="Helical" evidence="1">
    <location>
        <begin position="12"/>
        <end position="31"/>
    </location>
</feature>
<protein>
    <submittedName>
        <fullName evidence="2">Uncharacterized protein</fullName>
    </submittedName>
</protein>
<reference evidence="2 3" key="1">
    <citation type="submission" date="2023-06" db="EMBL/GenBank/DDBJ databases">
        <title>Sporosarcina sp. nov., isolated from Korean traditional fermented seafood 'Jeotgal'.</title>
        <authorList>
            <person name="Yang A.I."/>
            <person name="Shin N.-R."/>
        </authorList>
    </citation>
    <scope>NUCLEOTIDE SEQUENCE [LARGE SCALE GENOMIC DNA]</scope>
    <source>
        <strain evidence="2 3">KCTC13119</strain>
    </source>
</reference>
<gene>
    <name evidence="2" type="ORF">QT711_17800</name>
</gene>
<feature type="transmembrane region" description="Helical" evidence="1">
    <location>
        <begin position="51"/>
        <end position="73"/>
    </location>
</feature>
<accession>A0ABU4GDE2</accession>
<comment type="caution">
    <text evidence="2">The sequence shown here is derived from an EMBL/GenBank/DDBJ whole genome shotgun (WGS) entry which is preliminary data.</text>
</comment>
<keyword evidence="1" id="KW-1133">Transmembrane helix</keyword>
<evidence type="ECO:0000256" key="1">
    <source>
        <dbReference type="SAM" id="Phobius"/>
    </source>
</evidence>
<evidence type="ECO:0000313" key="2">
    <source>
        <dbReference type="EMBL" id="MDW0115018.1"/>
    </source>
</evidence>
<proteinExistence type="predicted"/>
<dbReference type="EMBL" id="JAUBDI010000026">
    <property type="protein sequence ID" value="MDW0115018.1"/>
    <property type="molecule type" value="Genomic_DNA"/>
</dbReference>
<keyword evidence="1" id="KW-0472">Membrane</keyword>
<keyword evidence="3" id="KW-1185">Reference proteome</keyword>
<dbReference type="Proteomes" id="UP001282284">
    <property type="component" value="Unassembled WGS sequence"/>
</dbReference>
<sequence length="100" mass="11573">MGIMRRISPVLFLLVNFCLIWVSTKIAYFVVGVSRLDERKGYEITDRGISVFSVFFNFHAAFSTCLLIFYFTLLQEKTIPKTYITSEHSGVFSTFFVVHL</sequence>
<evidence type="ECO:0000313" key="3">
    <source>
        <dbReference type="Proteomes" id="UP001282284"/>
    </source>
</evidence>